<evidence type="ECO:0000313" key="6">
    <source>
        <dbReference type="EMBL" id="MBO0516556.1"/>
    </source>
</evidence>
<evidence type="ECO:0000313" key="7">
    <source>
        <dbReference type="Proteomes" id="UP000664167"/>
    </source>
</evidence>
<accession>A0A939JHS7</accession>
<feature type="transmembrane region" description="Helical" evidence="5">
    <location>
        <begin position="17"/>
        <end position="36"/>
    </location>
</feature>
<dbReference type="InterPro" id="IPR032808">
    <property type="entry name" value="DoxX"/>
</dbReference>
<gene>
    <name evidence="6" type="ORF">J0695_33010</name>
</gene>
<dbReference type="RefSeq" id="WP_206968417.1">
    <property type="nucleotide sequence ID" value="NZ_BAAAJJ010000006.1"/>
</dbReference>
<dbReference type="GO" id="GO:0016020">
    <property type="term" value="C:membrane"/>
    <property type="evidence" value="ECO:0007669"/>
    <property type="project" value="UniProtKB-SubCell"/>
</dbReference>
<feature type="transmembrane region" description="Helical" evidence="5">
    <location>
        <begin position="82"/>
        <end position="100"/>
    </location>
</feature>
<keyword evidence="7" id="KW-1185">Reference proteome</keyword>
<evidence type="ECO:0000256" key="2">
    <source>
        <dbReference type="ARBA" id="ARBA00022692"/>
    </source>
</evidence>
<organism evidence="6 7">
    <name type="scientific">Streptomyces beijiangensis</name>
    <dbReference type="NCBI Taxonomy" id="163361"/>
    <lineage>
        <taxon>Bacteria</taxon>
        <taxon>Bacillati</taxon>
        <taxon>Actinomycetota</taxon>
        <taxon>Actinomycetes</taxon>
        <taxon>Kitasatosporales</taxon>
        <taxon>Streptomycetaceae</taxon>
        <taxon>Streptomyces</taxon>
    </lineage>
</organism>
<evidence type="ECO:0000256" key="5">
    <source>
        <dbReference type="SAM" id="Phobius"/>
    </source>
</evidence>
<feature type="transmembrane region" description="Helical" evidence="5">
    <location>
        <begin position="56"/>
        <end position="75"/>
    </location>
</feature>
<dbReference type="EMBL" id="JAFLRJ010000413">
    <property type="protein sequence ID" value="MBO0516556.1"/>
    <property type="molecule type" value="Genomic_DNA"/>
</dbReference>
<dbReference type="Proteomes" id="UP000664167">
    <property type="component" value="Unassembled WGS sequence"/>
</dbReference>
<sequence length="138" mass="14837">MSEATITQTSTRTRGAIALRTAQILLALLYGFSGFAKLIAQSDAVESFDRMGWGHWSMYVIGALEFSGAVALLFIPALASAAAVAYIGLMIGASTVQLTLLDPQNAFMPLVLIVPLVLIARARRDRAKDLATLVRRRA</sequence>
<dbReference type="AlphaFoldDB" id="A0A939JHS7"/>
<reference evidence="6" key="1">
    <citation type="submission" date="2021-03" db="EMBL/GenBank/DDBJ databases">
        <title>Streptomyces poriferae sp. nov., a novel marine sponge-derived Actinobacteria species with anti-MRSA activity.</title>
        <authorList>
            <person name="Sandoval-Powers M."/>
            <person name="Kralova S."/>
            <person name="Nguyen G.-S."/>
            <person name="Fawwal D."/>
            <person name="Degnes K."/>
            <person name="Klinkenberg G."/>
            <person name="Sletta H."/>
            <person name="Wentzel A."/>
            <person name="Liles M.R."/>
        </authorList>
    </citation>
    <scope>NUCLEOTIDE SEQUENCE</scope>
    <source>
        <strain evidence="6">DSM 41794</strain>
    </source>
</reference>
<keyword evidence="3 5" id="KW-1133">Transmembrane helix</keyword>
<comment type="caution">
    <text evidence="6">The sequence shown here is derived from an EMBL/GenBank/DDBJ whole genome shotgun (WGS) entry which is preliminary data.</text>
</comment>
<dbReference type="Pfam" id="PF13564">
    <property type="entry name" value="DoxX_2"/>
    <property type="match status" value="1"/>
</dbReference>
<proteinExistence type="predicted"/>
<comment type="subcellular location">
    <subcellularLocation>
        <location evidence="1">Membrane</location>
        <topology evidence="1">Multi-pass membrane protein</topology>
    </subcellularLocation>
</comment>
<name>A0A939JHS7_9ACTN</name>
<protein>
    <submittedName>
        <fullName evidence="6">DoxX family protein</fullName>
    </submittedName>
</protein>
<keyword evidence="2 5" id="KW-0812">Transmembrane</keyword>
<evidence type="ECO:0000256" key="3">
    <source>
        <dbReference type="ARBA" id="ARBA00022989"/>
    </source>
</evidence>
<evidence type="ECO:0000256" key="4">
    <source>
        <dbReference type="ARBA" id="ARBA00023136"/>
    </source>
</evidence>
<feature type="transmembrane region" description="Helical" evidence="5">
    <location>
        <begin position="106"/>
        <end position="122"/>
    </location>
</feature>
<evidence type="ECO:0000256" key="1">
    <source>
        <dbReference type="ARBA" id="ARBA00004141"/>
    </source>
</evidence>
<keyword evidence="4 5" id="KW-0472">Membrane</keyword>